<sequence>MAEDATEQRVRALCDAAGLPVSEEELAELVPLYRLFSEGIERLAGFVNDADAPPIRFTVEA</sequence>
<name>A0A934NFA7_9BACT</name>
<organism evidence="1 2">
    <name type="scientific">Candidatus Nephthysia bennettiae</name>
    <dbReference type="NCBI Taxonomy" id="3127016"/>
    <lineage>
        <taxon>Bacteria</taxon>
        <taxon>Bacillati</taxon>
        <taxon>Candidatus Dormiibacterota</taxon>
        <taxon>Candidatus Dormibacteria</taxon>
        <taxon>Candidatus Dormibacterales</taxon>
        <taxon>Candidatus Dormibacteraceae</taxon>
        <taxon>Candidatus Nephthysia</taxon>
    </lineage>
</organism>
<keyword evidence="2" id="KW-1185">Reference proteome</keyword>
<comment type="caution">
    <text evidence="1">The sequence shown here is derived from an EMBL/GenBank/DDBJ whole genome shotgun (WGS) entry which is preliminary data.</text>
</comment>
<dbReference type="EMBL" id="JAEKNR010000209">
    <property type="protein sequence ID" value="MBJ7600517.1"/>
    <property type="molecule type" value="Genomic_DNA"/>
</dbReference>
<protein>
    <submittedName>
        <fullName evidence="1">Uncharacterized protein</fullName>
    </submittedName>
</protein>
<evidence type="ECO:0000313" key="2">
    <source>
        <dbReference type="Proteomes" id="UP000612893"/>
    </source>
</evidence>
<accession>A0A934NFA7</accession>
<gene>
    <name evidence="1" type="ORF">JF922_20915</name>
</gene>
<dbReference type="AlphaFoldDB" id="A0A934NFA7"/>
<proteinExistence type="predicted"/>
<dbReference type="RefSeq" id="WP_338204381.1">
    <property type="nucleotide sequence ID" value="NZ_JAEKNR010000209.1"/>
</dbReference>
<evidence type="ECO:0000313" key="1">
    <source>
        <dbReference type="EMBL" id="MBJ7600517.1"/>
    </source>
</evidence>
<reference evidence="1" key="1">
    <citation type="submission" date="2020-10" db="EMBL/GenBank/DDBJ databases">
        <title>Ca. Dormibacterota MAGs.</title>
        <authorList>
            <person name="Montgomery K."/>
        </authorList>
    </citation>
    <scope>NUCLEOTIDE SEQUENCE [LARGE SCALE GENOMIC DNA]</scope>
    <source>
        <strain evidence="1">SC8812_S17_10</strain>
    </source>
</reference>
<dbReference type="Proteomes" id="UP000612893">
    <property type="component" value="Unassembled WGS sequence"/>
</dbReference>